<dbReference type="WBParaSite" id="TCNE_0000828401-mRNA-1">
    <property type="protein sequence ID" value="TCNE_0000828401-mRNA-1"/>
    <property type="gene ID" value="TCNE_0000828401"/>
</dbReference>
<gene>
    <name evidence="2" type="ORF">TCNE_LOCUS8284</name>
</gene>
<dbReference type="AlphaFoldDB" id="A0A183UIG4"/>
<accession>A0A183UIG4</accession>
<dbReference type="Proteomes" id="UP000050794">
    <property type="component" value="Unassembled WGS sequence"/>
</dbReference>
<evidence type="ECO:0000313" key="4">
    <source>
        <dbReference type="WBParaSite" id="TCNE_0000828401-mRNA-1"/>
    </source>
</evidence>
<feature type="region of interest" description="Disordered" evidence="1">
    <location>
        <begin position="33"/>
        <end position="61"/>
    </location>
</feature>
<keyword evidence="3" id="KW-1185">Reference proteome</keyword>
<organism evidence="3 4">
    <name type="scientific">Toxocara canis</name>
    <name type="common">Canine roundworm</name>
    <dbReference type="NCBI Taxonomy" id="6265"/>
    <lineage>
        <taxon>Eukaryota</taxon>
        <taxon>Metazoa</taxon>
        <taxon>Ecdysozoa</taxon>
        <taxon>Nematoda</taxon>
        <taxon>Chromadorea</taxon>
        <taxon>Rhabditida</taxon>
        <taxon>Spirurina</taxon>
        <taxon>Ascaridomorpha</taxon>
        <taxon>Ascaridoidea</taxon>
        <taxon>Toxocaridae</taxon>
        <taxon>Toxocara</taxon>
    </lineage>
</organism>
<reference evidence="2 3" key="2">
    <citation type="submission" date="2018-11" db="EMBL/GenBank/DDBJ databases">
        <authorList>
            <consortium name="Pathogen Informatics"/>
        </authorList>
    </citation>
    <scope>NUCLEOTIDE SEQUENCE [LARGE SCALE GENOMIC DNA]</scope>
</reference>
<evidence type="ECO:0000313" key="2">
    <source>
        <dbReference type="EMBL" id="VDM39605.1"/>
    </source>
</evidence>
<sequence length="134" mass="15019">MLNSHTSTGHVIGIAANLREAIPINQAKRAITIASNDEPAGSEKGEKAKNDEIDSEDRQSENIAEKDRLLVIMPTGERYNLIRHLHGLSPNIVILLHSDLVTLRILEVMFLYMVFACRQIVPLSVLVDEQRMVH</sequence>
<feature type="compositionally biased region" description="Basic and acidic residues" evidence="1">
    <location>
        <begin position="41"/>
        <end position="61"/>
    </location>
</feature>
<evidence type="ECO:0000313" key="3">
    <source>
        <dbReference type="Proteomes" id="UP000050794"/>
    </source>
</evidence>
<proteinExistence type="predicted"/>
<name>A0A183UIG4_TOXCA</name>
<protein>
    <submittedName>
        <fullName evidence="4">Transcription-repair coupling factor</fullName>
    </submittedName>
</protein>
<evidence type="ECO:0000256" key="1">
    <source>
        <dbReference type="SAM" id="MobiDB-lite"/>
    </source>
</evidence>
<reference evidence="4" key="1">
    <citation type="submission" date="2016-06" db="UniProtKB">
        <authorList>
            <consortium name="WormBaseParasite"/>
        </authorList>
    </citation>
    <scope>IDENTIFICATION</scope>
</reference>
<dbReference type="EMBL" id="UYWY01019866">
    <property type="protein sequence ID" value="VDM39605.1"/>
    <property type="molecule type" value="Genomic_DNA"/>
</dbReference>